<comment type="caution">
    <text evidence="1">The sequence shown here is derived from an EMBL/GenBank/DDBJ whole genome shotgun (WGS) entry which is preliminary data.</text>
</comment>
<evidence type="ECO:0000313" key="1">
    <source>
        <dbReference type="EMBL" id="KAF2431742.1"/>
    </source>
</evidence>
<dbReference type="EMBL" id="MU007030">
    <property type="protein sequence ID" value="KAF2431742.1"/>
    <property type="molecule type" value="Genomic_DNA"/>
</dbReference>
<sequence length="276" mass="31284">MAQQLVLVTPTASLPATLPATPPPQASFVGLPLELRETIYKNVLVFENTLEALDVNAMPLSQLHTYEVEKDVTTVLTINKQIHYEAIAVFLKFNHFRFRHDEGTMASTCGEMTIRGFEFRYEPDNAFGLDVRQLPSRLTSFSTLSGLSISDKYLSDIKDNKVWAPILQKIMNQKNGYVRFVPLHEFEETLGVTFRVTLQGCGHTKIFTLENVQHYIVQVMVHVHSGIWDIMDDGFMHPLIVTLDGKEVKVDIKWLSDLTASKGQQGREEMIMSLVL</sequence>
<keyword evidence="2" id="KW-1185">Reference proteome</keyword>
<evidence type="ECO:0000313" key="2">
    <source>
        <dbReference type="Proteomes" id="UP000800235"/>
    </source>
</evidence>
<dbReference type="Proteomes" id="UP000800235">
    <property type="component" value="Unassembled WGS sequence"/>
</dbReference>
<protein>
    <submittedName>
        <fullName evidence="1">Uncharacterized protein</fullName>
    </submittedName>
</protein>
<gene>
    <name evidence="1" type="ORF">EJ08DRAFT_174819</name>
</gene>
<organism evidence="1 2">
    <name type="scientific">Tothia fuscella</name>
    <dbReference type="NCBI Taxonomy" id="1048955"/>
    <lineage>
        <taxon>Eukaryota</taxon>
        <taxon>Fungi</taxon>
        <taxon>Dikarya</taxon>
        <taxon>Ascomycota</taxon>
        <taxon>Pezizomycotina</taxon>
        <taxon>Dothideomycetes</taxon>
        <taxon>Pleosporomycetidae</taxon>
        <taxon>Venturiales</taxon>
        <taxon>Cylindrosympodiaceae</taxon>
        <taxon>Tothia</taxon>
    </lineage>
</organism>
<dbReference type="OrthoDB" id="62952at2759"/>
<dbReference type="AlphaFoldDB" id="A0A9P4NU52"/>
<proteinExistence type="predicted"/>
<reference evidence="1" key="1">
    <citation type="journal article" date="2020" name="Stud. Mycol.">
        <title>101 Dothideomycetes genomes: a test case for predicting lifestyles and emergence of pathogens.</title>
        <authorList>
            <person name="Haridas S."/>
            <person name="Albert R."/>
            <person name="Binder M."/>
            <person name="Bloem J."/>
            <person name="Labutti K."/>
            <person name="Salamov A."/>
            <person name="Andreopoulos B."/>
            <person name="Baker S."/>
            <person name="Barry K."/>
            <person name="Bills G."/>
            <person name="Bluhm B."/>
            <person name="Cannon C."/>
            <person name="Castanera R."/>
            <person name="Culley D."/>
            <person name="Daum C."/>
            <person name="Ezra D."/>
            <person name="Gonzalez J."/>
            <person name="Henrissat B."/>
            <person name="Kuo A."/>
            <person name="Liang C."/>
            <person name="Lipzen A."/>
            <person name="Lutzoni F."/>
            <person name="Magnuson J."/>
            <person name="Mondo S."/>
            <person name="Nolan M."/>
            <person name="Ohm R."/>
            <person name="Pangilinan J."/>
            <person name="Park H.-J."/>
            <person name="Ramirez L."/>
            <person name="Alfaro M."/>
            <person name="Sun H."/>
            <person name="Tritt A."/>
            <person name="Yoshinaga Y."/>
            <person name="Zwiers L.-H."/>
            <person name="Turgeon B."/>
            <person name="Goodwin S."/>
            <person name="Spatafora J."/>
            <person name="Crous P."/>
            <person name="Grigoriev I."/>
        </authorList>
    </citation>
    <scope>NUCLEOTIDE SEQUENCE</scope>
    <source>
        <strain evidence="1">CBS 130266</strain>
    </source>
</reference>
<accession>A0A9P4NU52</accession>
<name>A0A9P4NU52_9PEZI</name>